<proteinExistence type="predicted"/>
<dbReference type="EMBL" id="HACG01041638">
    <property type="protein sequence ID" value="CEK88503.1"/>
    <property type="molecule type" value="Transcribed_RNA"/>
</dbReference>
<reference evidence="1" key="1">
    <citation type="submission" date="2014-12" db="EMBL/GenBank/DDBJ databases">
        <title>Insight into the proteome of Arion vulgaris.</title>
        <authorList>
            <person name="Aradska J."/>
            <person name="Bulat T."/>
            <person name="Smidak R."/>
            <person name="Sarate P."/>
            <person name="Gangsoo J."/>
            <person name="Sialana F."/>
            <person name="Bilban M."/>
            <person name="Lubec G."/>
        </authorList>
    </citation>
    <scope>NUCLEOTIDE SEQUENCE</scope>
    <source>
        <tissue evidence="1">Skin</tissue>
    </source>
</reference>
<organism evidence="1">
    <name type="scientific">Arion vulgaris</name>
    <dbReference type="NCBI Taxonomy" id="1028688"/>
    <lineage>
        <taxon>Eukaryota</taxon>
        <taxon>Metazoa</taxon>
        <taxon>Spiralia</taxon>
        <taxon>Lophotrochozoa</taxon>
        <taxon>Mollusca</taxon>
        <taxon>Gastropoda</taxon>
        <taxon>Heterobranchia</taxon>
        <taxon>Euthyneura</taxon>
        <taxon>Panpulmonata</taxon>
        <taxon>Eupulmonata</taxon>
        <taxon>Stylommatophora</taxon>
        <taxon>Helicina</taxon>
        <taxon>Arionoidea</taxon>
        <taxon>Arionidae</taxon>
        <taxon>Arion</taxon>
    </lineage>
</organism>
<name>A0A0B7B679_9EUPU</name>
<gene>
    <name evidence="1" type="primary">ORF165653</name>
</gene>
<evidence type="ECO:0000313" key="1">
    <source>
        <dbReference type="EMBL" id="CEK88503.1"/>
    </source>
</evidence>
<dbReference type="AlphaFoldDB" id="A0A0B7B679"/>
<accession>A0A0B7B679</accession>
<sequence length="112" mass="12976">MNIRDSSDGLKISPIHHQNQDEYIPQLCAINFTLQIRMLENNRTRIRLIFHMTCLQKILHIFWPNTSLVGREGGLGGKLVKMFALRSEGCGFKFRPHCSVQMHICFGHHKDC</sequence>
<protein>
    <submittedName>
        <fullName evidence="1">Uncharacterized protein</fullName>
    </submittedName>
</protein>